<evidence type="ECO:0000256" key="3">
    <source>
        <dbReference type="ARBA" id="ARBA00006206"/>
    </source>
</evidence>
<dbReference type="AlphaFoldDB" id="A0A0D6PJE6"/>
<dbReference type="Proteomes" id="UP000032668">
    <property type="component" value="Unassembled WGS sequence"/>
</dbReference>
<dbReference type="InterPro" id="IPR015443">
    <property type="entry name" value="Aldose_1-epimerase"/>
</dbReference>
<evidence type="ECO:0000256" key="7">
    <source>
        <dbReference type="ARBA" id="ARBA00023235"/>
    </source>
</evidence>
<evidence type="ECO:0000256" key="11">
    <source>
        <dbReference type="PIRSR" id="PIRSR005096-2"/>
    </source>
</evidence>
<comment type="pathway">
    <text evidence="2 9">Carbohydrate metabolism; hexose metabolism.</text>
</comment>
<dbReference type="FunFam" id="2.70.98.10:FF:000003">
    <property type="entry name" value="Aldose 1-epimerase"/>
    <property type="match status" value="1"/>
</dbReference>
<dbReference type="PANTHER" id="PTHR10091">
    <property type="entry name" value="ALDOSE-1-EPIMERASE"/>
    <property type="match status" value="1"/>
</dbReference>
<dbReference type="GO" id="GO:0006006">
    <property type="term" value="P:glucose metabolic process"/>
    <property type="evidence" value="ECO:0007669"/>
    <property type="project" value="TreeGrafter"/>
</dbReference>
<dbReference type="RefSeq" id="WP_199444753.1">
    <property type="nucleotide sequence ID" value="NZ_BANC01000124.1"/>
</dbReference>
<protein>
    <recommendedName>
        <fullName evidence="9">Aldose 1-epimerase</fullName>
        <ecNumber evidence="9">5.1.3.3</ecNumber>
    </recommendedName>
</protein>
<dbReference type="UniPathway" id="UPA00242"/>
<keyword evidence="13" id="KW-0732">Signal</keyword>
<keyword evidence="15" id="KW-1185">Reference proteome</keyword>
<dbReference type="NCBIfam" id="NF008277">
    <property type="entry name" value="PRK11055.1"/>
    <property type="match status" value="1"/>
</dbReference>
<comment type="similarity">
    <text evidence="3 9">Belongs to the aldose epimerase family.</text>
</comment>
<feature type="binding site" evidence="11">
    <location>
        <position position="288"/>
    </location>
    <ligand>
        <name>beta-D-galactose</name>
        <dbReference type="ChEBI" id="CHEBI:27667"/>
    </ligand>
</feature>
<gene>
    <name evidence="14" type="ORF">Aam_126_019</name>
</gene>
<feature type="binding site" evidence="12">
    <location>
        <begin position="216"/>
        <end position="218"/>
    </location>
    <ligand>
        <name>beta-D-galactose</name>
        <dbReference type="ChEBI" id="CHEBI:27667"/>
    </ligand>
</feature>
<evidence type="ECO:0000256" key="12">
    <source>
        <dbReference type="PIRSR" id="PIRSR005096-3"/>
    </source>
</evidence>
<dbReference type="Gene3D" id="2.70.98.10">
    <property type="match status" value="1"/>
</dbReference>
<evidence type="ECO:0000256" key="2">
    <source>
        <dbReference type="ARBA" id="ARBA00005028"/>
    </source>
</evidence>
<dbReference type="EMBL" id="BANC01000124">
    <property type="protein sequence ID" value="GAN81890.1"/>
    <property type="molecule type" value="Genomic_DNA"/>
</dbReference>
<feature type="binding site" evidence="12">
    <location>
        <begin position="116"/>
        <end position="117"/>
    </location>
    <ligand>
        <name>beta-D-galactose</name>
        <dbReference type="ChEBI" id="CHEBI:27667"/>
    </ligand>
</feature>
<dbReference type="GO" id="GO:0030246">
    <property type="term" value="F:carbohydrate binding"/>
    <property type="evidence" value="ECO:0007669"/>
    <property type="project" value="InterPro"/>
</dbReference>
<dbReference type="InterPro" id="IPR011013">
    <property type="entry name" value="Gal_mutarotase_sf_dom"/>
</dbReference>
<dbReference type="GO" id="GO:0005737">
    <property type="term" value="C:cytoplasm"/>
    <property type="evidence" value="ECO:0007669"/>
    <property type="project" value="UniProtKB-SubCell"/>
</dbReference>
<keyword evidence="6" id="KW-0597">Phosphoprotein</keyword>
<dbReference type="SUPFAM" id="SSF74650">
    <property type="entry name" value="Galactose mutarotase-like"/>
    <property type="match status" value="1"/>
</dbReference>
<comment type="subcellular location">
    <subcellularLocation>
        <location evidence="1">Cytoplasm</location>
    </subcellularLocation>
</comment>
<name>A0A0D6PJE6_9PROT</name>
<dbReference type="PANTHER" id="PTHR10091:SF0">
    <property type="entry name" value="GALACTOSE MUTAROTASE"/>
    <property type="match status" value="1"/>
</dbReference>
<evidence type="ECO:0000256" key="10">
    <source>
        <dbReference type="PIRSR" id="PIRSR005096-1"/>
    </source>
</evidence>
<evidence type="ECO:0000256" key="6">
    <source>
        <dbReference type="ARBA" id="ARBA00022553"/>
    </source>
</evidence>
<dbReference type="CDD" id="cd09019">
    <property type="entry name" value="galactose_mutarotase_like"/>
    <property type="match status" value="1"/>
</dbReference>
<dbReference type="EC" id="5.1.3.3" evidence="9"/>
<dbReference type="GO" id="GO:0033499">
    <property type="term" value="P:galactose catabolic process via UDP-galactose, Leloir pathway"/>
    <property type="evidence" value="ECO:0007669"/>
    <property type="project" value="TreeGrafter"/>
</dbReference>
<sequence>MKNKKLQTLTTGHARMTSLAVLAALTPMLGATAAMADSVTHAKFGTLSNGKTVDEYTMTNAHGMVVKFITLGGCITAIEVPDRNGKLGNVVLGYKTLAGYDVDNTFFGGIIGRYANRIAKGTFTLDGKTYHLPINNGVNSLHGGTSGFNLQMWKVETKTVPDGVAAVLTYTSPDGQDGYPGTMKVQVTYTLEDSNALKINYQATTDKPTVINMTSHDYFNLNGNGSGSALGQLVEINADSYTPTDATQIPTGKIDPVAGTPMDFRTLRPIDSRIHDDFKQLIMARGYDHNWVLNKSKPGEMSFAAEAYAPKTGRIMKVYTTEPGVQFYTGNYLNGTVVGSDGKIYRQGAGYTFETQHYPDSPNHPNFPSTVLNPGQTFNSTTIFKFSTD</sequence>
<keyword evidence="5" id="KW-0963">Cytoplasm</keyword>
<feature type="chain" id="PRO_5010310531" description="Aldose 1-epimerase" evidence="13">
    <location>
        <begin position="37"/>
        <end position="389"/>
    </location>
</feature>
<dbReference type="InterPro" id="IPR014718">
    <property type="entry name" value="GH-type_carb-bd"/>
</dbReference>
<accession>A0A0D6PJE6</accession>
<dbReference type="Pfam" id="PF01263">
    <property type="entry name" value="Aldose_epim"/>
    <property type="match status" value="1"/>
</dbReference>
<keyword evidence="7 9" id="KW-0413">Isomerase</keyword>
<comment type="caution">
    <text evidence="14">The sequence shown here is derived from an EMBL/GenBank/DDBJ whole genome shotgun (WGS) entry which is preliminary data.</text>
</comment>
<dbReference type="InterPro" id="IPR008183">
    <property type="entry name" value="Aldose_1/G6P_1-epimerase"/>
</dbReference>
<evidence type="ECO:0000256" key="4">
    <source>
        <dbReference type="ARBA" id="ARBA00011245"/>
    </source>
</evidence>
<dbReference type="GO" id="GO:0004034">
    <property type="term" value="F:aldose 1-epimerase activity"/>
    <property type="evidence" value="ECO:0007669"/>
    <property type="project" value="UniProtKB-EC"/>
</dbReference>
<evidence type="ECO:0000256" key="13">
    <source>
        <dbReference type="SAM" id="SignalP"/>
    </source>
</evidence>
<comment type="subunit">
    <text evidence="4">Monomer.</text>
</comment>
<dbReference type="STRING" id="1120923.SAMN02746095_02446"/>
<evidence type="ECO:0000256" key="5">
    <source>
        <dbReference type="ARBA" id="ARBA00022490"/>
    </source>
</evidence>
<evidence type="ECO:0000256" key="9">
    <source>
        <dbReference type="PIRNR" id="PIRNR005096"/>
    </source>
</evidence>
<evidence type="ECO:0000313" key="15">
    <source>
        <dbReference type="Proteomes" id="UP000032668"/>
    </source>
</evidence>
<feature type="signal peptide" evidence="13">
    <location>
        <begin position="1"/>
        <end position="36"/>
    </location>
</feature>
<feature type="active site" description="Proton acceptor" evidence="10">
    <location>
        <position position="354"/>
    </location>
</feature>
<keyword evidence="8 9" id="KW-0119">Carbohydrate metabolism</keyword>
<dbReference type="InterPro" id="IPR047215">
    <property type="entry name" value="Galactose_mutarotase-like"/>
</dbReference>
<evidence type="ECO:0000313" key="14">
    <source>
        <dbReference type="EMBL" id="GAN81890.1"/>
    </source>
</evidence>
<proteinExistence type="inferred from homology"/>
<comment type="catalytic activity">
    <reaction evidence="9">
        <text>alpha-D-glucose = beta-D-glucose</text>
        <dbReference type="Rhea" id="RHEA:10264"/>
        <dbReference type="ChEBI" id="CHEBI:15903"/>
        <dbReference type="ChEBI" id="CHEBI:17925"/>
        <dbReference type="EC" id="5.1.3.3"/>
    </reaction>
</comment>
<evidence type="ECO:0000256" key="1">
    <source>
        <dbReference type="ARBA" id="ARBA00004496"/>
    </source>
</evidence>
<organism evidence="14 15">
    <name type="scientific">Acidocella aminolytica 101 = DSM 11237</name>
    <dbReference type="NCBI Taxonomy" id="1120923"/>
    <lineage>
        <taxon>Bacteria</taxon>
        <taxon>Pseudomonadati</taxon>
        <taxon>Pseudomonadota</taxon>
        <taxon>Alphaproteobacteria</taxon>
        <taxon>Acetobacterales</taxon>
        <taxon>Acidocellaceae</taxon>
        <taxon>Acidocella</taxon>
    </lineage>
</organism>
<dbReference type="PIRSF" id="PIRSF005096">
    <property type="entry name" value="GALM"/>
    <property type="match status" value="1"/>
</dbReference>
<feature type="active site" description="Proton donor" evidence="10">
    <location>
        <position position="216"/>
    </location>
</feature>
<evidence type="ECO:0000256" key="8">
    <source>
        <dbReference type="ARBA" id="ARBA00023277"/>
    </source>
</evidence>
<reference evidence="14 15" key="1">
    <citation type="submission" date="2012-11" db="EMBL/GenBank/DDBJ databases">
        <title>Whole genome sequence of Acidocella aminolytica 101 = DSM 11237.</title>
        <authorList>
            <person name="Azuma Y."/>
            <person name="Higashiura N."/>
            <person name="Hirakawa H."/>
            <person name="Matsushita K."/>
        </authorList>
    </citation>
    <scope>NUCLEOTIDE SEQUENCE [LARGE SCALE GENOMIC DNA]</scope>
    <source>
        <strain evidence="15">101 / DSM 11237</strain>
    </source>
</reference>